<evidence type="ECO:0000256" key="2">
    <source>
        <dbReference type="ARBA" id="ARBA00022723"/>
    </source>
</evidence>
<comment type="cofactor">
    <cofactor evidence="1">
        <name>Mg(2+)</name>
        <dbReference type="ChEBI" id="CHEBI:18420"/>
    </cofactor>
</comment>
<dbReference type="Pfam" id="PF04794">
    <property type="entry name" value="YdjC"/>
    <property type="match status" value="1"/>
</dbReference>
<keyword evidence="5" id="KW-0119">Carbohydrate metabolism</keyword>
<dbReference type="GO" id="GO:0019213">
    <property type="term" value="F:deacetylase activity"/>
    <property type="evidence" value="ECO:0007669"/>
    <property type="project" value="TreeGrafter"/>
</dbReference>
<evidence type="ECO:0000256" key="5">
    <source>
        <dbReference type="ARBA" id="ARBA00023277"/>
    </source>
</evidence>
<dbReference type="GO" id="GO:0005975">
    <property type="term" value="P:carbohydrate metabolic process"/>
    <property type="evidence" value="ECO:0007669"/>
    <property type="project" value="InterPro"/>
</dbReference>
<dbReference type="CDD" id="cd10807">
    <property type="entry name" value="YdjC_like_3"/>
    <property type="match status" value="1"/>
</dbReference>
<dbReference type="EMBL" id="BJNF01000008">
    <property type="protein sequence ID" value="GEC14517.1"/>
    <property type="molecule type" value="Genomic_DNA"/>
</dbReference>
<organism evidence="6 7">
    <name type="scientific">Nitrobacter winogradskyi</name>
    <name type="common">Nitrobacter agilis</name>
    <dbReference type="NCBI Taxonomy" id="913"/>
    <lineage>
        <taxon>Bacteria</taxon>
        <taxon>Pseudomonadati</taxon>
        <taxon>Pseudomonadota</taxon>
        <taxon>Alphaproteobacteria</taxon>
        <taxon>Hyphomicrobiales</taxon>
        <taxon>Nitrobacteraceae</taxon>
        <taxon>Nitrobacter</taxon>
    </lineage>
</organism>
<dbReference type="PANTHER" id="PTHR31609:SF1">
    <property type="entry name" value="CARBOHYDRATE DEACETYLASE"/>
    <property type="match status" value="1"/>
</dbReference>
<dbReference type="SUPFAM" id="SSF88713">
    <property type="entry name" value="Glycoside hydrolase/deacetylase"/>
    <property type="match status" value="1"/>
</dbReference>
<accession>A0A4Y3W667</accession>
<dbReference type="GO" id="GO:0016787">
    <property type="term" value="F:hydrolase activity"/>
    <property type="evidence" value="ECO:0007669"/>
    <property type="project" value="UniProtKB-KW"/>
</dbReference>
<dbReference type="Proteomes" id="UP000318825">
    <property type="component" value="Unassembled WGS sequence"/>
</dbReference>
<keyword evidence="2" id="KW-0479">Metal-binding</keyword>
<sequence>MNGDDMILDRFDPKSVHRRIRLCADDYGISPGVNRAIRDLIGRERINATSVMVVGPAAGRDEVEALKTAASRHPHCAIGLHLTLTAPFHPLTLHYRPLDGGLFPPLSKMLRASLLRRLEPEMIFDEVTAQIAAFAERFGRAPDYVDGHQHVQIFPQVRDAFLSAARNAAPGAWVRQCGRSQPLVQRLGSPKALLLDILSAGFRREAARTGVDFNPAFAGAYDFKKPDFAAQMQQFLDSSPDGGLIMCHPGFVDETLIAFDPLTGQREREYAFLAGDVFKNMLAANRVTLG</sequence>
<dbReference type="InterPro" id="IPR006879">
    <property type="entry name" value="YdjC-like"/>
</dbReference>
<dbReference type="AlphaFoldDB" id="A0A4Y3W667"/>
<evidence type="ECO:0000256" key="4">
    <source>
        <dbReference type="ARBA" id="ARBA00022842"/>
    </source>
</evidence>
<evidence type="ECO:0000313" key="6">
    <source>
        <dbReference type="EMBL" id="GEC14517.1"/>
    </source>
</evidence>
<evidence type="ECO:0000256" key="3">
    <source>
        <dbReference type="ARBA" id="ARBA00022801"/>
    </source>
</evidence>
<dbReference type="PANTHER" id="PTHR31609">
    <property type="entry name" value="YDJC DEACETYLASE FAMILY MEMBER"/>
    <property type="match status" value="1"/>
</dbReference>
<gene>
    <name evidence="6" type="ORF">NWI01_04090</name>
</gene>
<evidence type="ECO:0008006" key="8">
    <source>
        <dbReference type="Google" id="ProtNLM"/>
    </source>
</evidence>
<evidence type="ECO:0000256" key="1">
    <source>
        <dbReference type="ARBA" id="ARBA00001946"/>
    </source>
</evidence>
<dbReference type="GO" id="GO:0046872">
    <property type="term" value="F:metal ion binding"/>
    <property type="evidence" value="ECO:0007669"/>
    <property type="project" value="UniProtKB-KW"/>
</dbReference>
<keyword evidence="3" id="KW-0378">Hydrolase</keyword>
<dbReference type="InterPro" id="IPR011330">
    <property type="entry name" value="Glyco_hydro/deAcase_b/a-brl"/>
</dbReference>
<comment type="caution">
    <text evidence="6">The sequence shown here is derived from an EMBL/GenBank/DDBJ whole genome shotgun (WGS) entry which is preliminary data.</text>
</comment>
<keyword evidence="4" id="KW-0460">Magnesium</keyword>
<name>A0A4Y3W667_NITWI</name>
<proteinExistence type="predicted"/>
<dbReference type="OrthoDB" id="9774177at2"/>
<dbReference type="Gene3D" id="3.20.20.370">
    <property type="entry name" value="Glycoside hydrolase/deacetylase"/>
    <property type="match status" value="1"/>
</dbReference>
<reference evidence="6 7" key="1">
    <citation type="submission" date="2019-06" db="EMBL/GenBank/DDBJ databases">
        <title>Whole genome shotgun sequence of Nitrobacter winogradskyi NBRC 14297.</title>
        <authorList>
            <person name="Hosoyama A."/>
            <person name="Uohara A."/>
            <person name="Ohji S."/>
            <person name="Ichikawa N."/>
        </authorList>
    </citation>
    <scope>NUCLEOTIDE SEQUENCE [LARGE SCALE GENOMIC DNA]</scope>
    <source>
        <strain evidence="6 7">NBRC 14297</strain>
    </source>
</reference>
<protein>
    <recommendedName>
        <fullName evidence="8">YdjC-like protein</fullName>
    </recommendedName>
</protein>
<evidence type="ECO:0000313" key="7">
    <source>
        <dbReference type="Proteomes" id="UP000318825"/>
    </source>
</evidence>